<evidence type="ECO:0000313" key="3">
    <source>
        <dbReference type="EMBL" id="NIH52508.1"/>
    </source>
</evidence>
<dbReference type="InterPro" id="IPR013762">
    <property type="entry name" value="Integrase-like_cat_sf"/>
</dbReference>
<dbReference type="CDD" id="cd00796">
    <property type="entry name" value="INT_Rci_Hp1_C"/>
    <property type="match status" value="1"/>
</dbReference>
<evidence type="ECO:0000256" key="1">
    <source>
        <dbReference type="ARBA" id="ARBA00023172"/>
    </source>
</evidence>
<dbReference type="EMBL" id="JAAMOX010000001">
    <property type="protein sequence ID" value="NIH52508.1"/>
    <property type="molecule type" value="Genomic_DNA"/>
</dbReference>
<dbReference type="GO" id="GO:0015074">
    <property type="term" value="P:DNA integration"/>
    <property type="evidence" value="ECO:0007669"/>
    <property type="project" value="InterPro"/>
</dbReference>
<sequence>MSASLAAAVDAEVLPSNAAARLKLPSPDNAKERYLTKKEAKRLLKQFPKKSRDRALIALLLGTGLRWGEAIGLQGKRVDVKKAVIRVSETWDDRGNRLKDYPKSRRRRSVPVPDWVLAEIKQLVKKQAGQLFRVDGPKSAPLDYSNWRRKVWLPAITAANITDVTIHDLRHTYASWLIQAGVSLEEVGRLLGHVSPLTTRKYAHLAESPTDTILAALSSPLALSPKPSKKESAPRLPHVAPVLQIVGGKSGT</sequence>
<dbReference type="InterPro" id="IPR050090">
    <property type="entry name" value="Tyrosine_recombinase_XerCD"/>
</dbReference>
<dbReference type="GO" id="GO:0006310">
    <property type="term" value="P:DNA recombination"/>
    <property type="evidence" value="ECO:0007669"/>
    <property type="project" value="UniProtKB-KW"/>
</dbReference>
<accession>A0A7X5TSR4</accession>
<dbReference type="SUPFAM" id="SSF56349">
    <property type="entry name" value="DNA breaking-rejoining enzymes"/>
    <property type="match status" value="1"/>
</dbReference>
<dbReference type="PANTHER" id="PTHR30349:SF64">
    <property type="entry name" value="PROPHAGE INTEGRASE INTD-RELATED"/>
    <property type="match status" value="1"/>
</dbReference>
<dbReference type="PROSITE" id="PS51898">
    <property type="entry name" value="TYR_RECOMBINASE"/>
    <property type="match status" value="1"/>
</dbReference>
<keyword evidence="4" id="KW-1185">Reference proteome</keyword>
<dbReference type="PANTHER" id="PTHR30349">
    <property type="entry name" value="PHAGE INTEGRASE-RELATED"/>
    <property type="match status" value="1"/>
</dbReference>
<dbReference type="InterPro" id="IPR011010">
    <property type="entry name" value="DNA_brk_join_enz"/>
</dbReference>
<proteinExistence type="predicted"/>
<dbReference type="GO" id="GO:0003677">
    <property type="term" value="F:DNA binding"/>
    <property type="evidence" value="ECO:0007669"/>
    <property type="project" value="InterPro"/>
</dbReference>
<evidence type="ECO:0000259" key="2">
    <source>
        <dbReference type="PROSITE" id="PS51898"/>
    </source>
</evidence>
<comment type="caution">
    <text evidence="3">The sequence shown here is derived from an EMBL/GenBank/DDBJ whole genome shotgun (WGS) entry which is preliminary data.</text>
</comment>
<dbReference type="Pfam" id="PF00589">
    <property type="entry name" value="Phage_integrase"/>
    <property type="match status" value="1"/>
</dbReference>
<dbReference type="InterPro" id="IPR002104">
    <property type="entry name" value="Integrase_catalytic"/>
</dbReference>
<protein>
    <submittedName>
        <fullName evidence="3">Integrase</fullName>
    </submittedName>
</protein>
<gene>
    <name evidence="3" type="ORF">FHX76_000376</name>
</gene>
<reference evidence="3 4" key="1">
    <citation type="submission" date="2020-02" db="EMBL/GenBank/DDBJ databases">
        <title>Sequencing the genomes of 1000 actinobacteria strains.</title>
        <authorList>
            <person name="Klenk H.-P."/>
        </authorList>
    </citation>
    <scope>NUCLEOTIDE SEQUENCE [LARGE SCALE GENOMIC DNA]</scope>
    <source>
        <strain evidence="3 4">DSM 27960</strain>
    </source>
</reference>
<dbReference type="Proteomes" id="UP000541033">
    <property type="component" value="Unassembled WGS sequence"/>
</dbReference>
<dbReference type="Gene3D" id="1.10.443.10">
    <property type="entry name" value="Intergrase catalytic core"/>
    <property type="match status" value="1"/>
</dbReference>
<dbReference type="RefSeq" id="WP_167147160.1">
    <property type="nucleotide sequence ID" value="NZ_JAAMOX010000001.1"/>
</dbReference>
<dbReference type="AlphaFoldDB" id="A0A7X5TSR4"/>
<evidence type="ECO:0000313" key="4">
    <source>
        <dbReference type="Proteomes" id="UP000541033"/>
    </source>
</evidence>
<keyword evidence="1" id="KW-0233">DNA recombination</keyword>
<organism evidence="3 4">
    <name type="scientific">Lysinibacter cavernae</name>
    <dbReference type="NCBI Taxonomy" id="1640652"/>
    <lineage>
        <taxon>Bacteria</taxon>
        <taxon>Bacillati</taxon>
        <taxon>Actinomycetota</taxon>
        <taxon>Actinomycetes</taxon>
        <taxon>Micrococcales</taxon>
        <taxon>Microbacteriaceae</taxon>
        <taxon>Lysinibacter</taxon>
    </lineage>
</organism>
<name>A0A7X5TSR4_9MICO</name>
<feature type="domain" description="Tyr recombinase" evidence="2">
    <location>
        <begin position="30"/>
        <end position="215"/>
    </location>
</feature>